<evidence type="ECO:0000313" key="2">
    <source>
        <dbReference type="EMBL" id="QQB15971.1"/>
    </source>
</evidence>
<organism evidence="2 3">
    <name type="scientific">Brevibacterium casei</name>
    <dbReference type="NCBI Taxonomy" id="33889"/>
    <lineage>
        <taxon>Bacteria</taxon>
        <taxon>Bacillati</taxon>
        <taxon>Actinomycetota</taxon>
        <taxon>Actinomycetes</taxon>
        <taxon>Micrococcales</taxon>
        <taxon>Brevibacteriaceae</taxon>
        <taxon>Brevibacterium</taxon>
    </lineage>
</organism>
<proteinExistence type="predicted"/>
<name>A0A7T4A285_9MICO</name>
<accession>A0A7T4A285</accession>
<reference evidence="2 3" key="1">
    <citation type="submission" date="2020-12" db="EMBL/GenBank/DDBJ databases">
        <title>FDA dAtabase for Regulatory Grade micrObial Sequences (FDA-ARGOS): Supporting development and validation of Infectious Disease Dx tests.</title>
        <authorList>
            <person name="Sproer C."/>
            <person name="Gronow S."/>
            <person name="Severitt S."/>
            <person name="Schroder I."/>
            <person name="Tallon L."/>
            <person name="Sadzewicz L."/>
            <person name="Zhao X."/>
            <person name="Boylan J."/>
            <person name="Ott S."/>
            <person name="Bowen H."/>
            <person name="Vavikolanu K."/>
            <person name="Mehta A."/>
            <person name="Aluvathingal J."/>
            <person name="Nadendla S."/>
            <person name="Lowell S."/>
            <person name="Myers T."/>
            <person name="Yan Y."/>
            <person name="Sichtig H."/>
        </authorList>
    </citation>
    <scope>NUCLEOTIDE SEQUENCE [LARGE SCALE GENOMIC DNA]</scope>
    <source>
        <strain evidence="2 3">FDAARGOS_990</strain>
    </source>
</reference>
<dbReference type="EMBL" id="CP065989">
    <property type="protein sequence ID" value="QQB15971.1"/>
    <property type="molecule type" value="Genomic_DNA"/>
</dbReference>
<protein>
    <submittedName>
        <fullName evidence="2">Uncharacterized protein</fullName>
    </submittedName>
</protein>
<evidence type="ECO:0000256" key="1">
    <source>
        <dbReference type="SAM" id="MobiDB-lite"/>
    </source>
</evidence>
<dbReference type="AlphaFoldDB" id="A0A7T4A285"/>
<sequence length="177" mass="19145">MMFLNRDGDEDSTVAATTAPAGEDASTAPSAGPSEDAAPSDDPESSPTLPADPKQALDQIVTTDRKTVIADLDGKWVPQLSSKKVGLEAEGKTWEPKDILAEHEQMRKEYPRVQLVWSGDFASFKEDDFWVTIVGIGYDDPEDALSWCSSNGLGPDNCYAKQLNTSGGYEGTTRLQD</sequence>
<dbReference type="Proteomes" id="UP000595374">
    <property type="component" value="Chromosome"/>
</dbReference>
<feature type="region of interest" description="Disordered" evidence="1">
    <location>
        <begin position="1"/>
        <end position="58"/>
    </location>
</feature>
<gene>
    <name evidence="2" type="ORF">I6H47_03165</name>
</gene>
<evidence type="ECO:0000313" key="3">
    <source>
        <dbReference type="Proteomes" id="UP000595374"/>
    </source>
</evidence>